<evidence type="ECO:0000313" key="1">
    <source>
        <dbReference type="EMBL" id="QHT12058.1"/>
    </source>
</evidence>
<sequence length="423" mass="46271">MDPTIYRSLLAIDPNTNYPISTNYILSTDGLGDLQWQSVIDNISSVNPYLGNLSTTIYNLSNQFLTFSNGLIPGTVTIPNLTSTTAGIYNPERYISCGHLTSTATSLLSSIQIFNTISSVYISSSQLQSTVRGLGTLGYISASTLYSTISGLGNLGYASTSYVINIINNLGSSNYISSASLLNSINNLGSLQYVSSASLFSTVITGNNALFSTTADILNKRQNIYLNQAGSLIISGSNVNVTISSISSYYFYKTFYTSSLTYKGINNSVTPFVPSGSYDFYISTLDSQLSNFSSYINPKTSISLDIYPNIIFPQITTNCNSQIYHVSSFLQYNGSSINILHQTKFLSMNNNASNLFQQPIRLNIPGNYLDNGVRTFYTSPYLLTHRFINVFASNTNVGFTSNNVNLYFDSTSSYYLSIQNIAP</sequence>
<dbReference type="AlphaFoldDB" id="A0A6C0D5F8"/>
<reference evidence="1" key="1">
    <citation type="journal article" date="2020" name="Nature">
        <title>Giant virus diversity and host interactions through global metagenomics.</title>
        <authorList>
            <person name="Schulz F."/>
            <person name="Roux S."/>
            <person name="Paez-Espino D."/>
            <person name="Jungbluth S."/>
            <person name="Walsh D.A."/>
            <person name="Denef V.J."/>
            <person name="McMahon K.D."/>
            <person name="Konstantinidis K.T."/>
            <person name="Eloe-Fadrosh E.A."/>
            <person name="Kyrpides N.C."/>
            <person name="Woyke T."/>
        </authorList>
    </citation>
    <scope>NUCLEOTIDE SEQUENCE</scope>
    <source>
        <strain evidence="1">GVMAG-M-3300023174-129</strain>
    </source>
</reference>
<dbReference type="EMBL" id="MN739541">
    <property type="protein sequence ID" value="QHT12058.1"/>
    <property type="molecule type" value="Genomic_DNA"/>
</dbReference>
<organism evidence="1">
    <name type="scientific">viral metagenome</name>
    <dbReference type="NCBI Taxonomy" id="1070528"/>
    <lineage>
        <taxon>unclassified sequences</taxon>
        <taxon>metagenomes</taxon>
        <taxon>organismal metagenomes</taxon>
    </lineage>
</organism>
<protein>
    <submittedName>
        <fullName evidence="1">Uncharacterized protein</fullName>
    </submittedName>
</protein>
<accession>A0A6C0D5F8</accession>
<name>A0A6C0D5F8_9ZZZZ</name>
<proteinExistence type="predicted"/>